<dbReference type="GO" id="GO:0010628">
    <property type="term" value="P:positive regulation of gene expression"/>
    <property type="evidence" value="ECO:0007669"/>
    <property type="project" value="TreeGrafter"/>
</dbReference>
<reference evidence="5" key="1">
    <citation type="submission" date="2025-08" db="UniProtKB">
        <authorList>
            <consortium name="RefSeq"/>
        </authorList>
    </citation>
    <scope>IDENTIFICATION</scope>
</reference>
<evidence type="ECO:0000256" key="1">
    <source>
        <dbReference type="PROSITE-ProRule" id="PRU00649"/>
    </source>
</evidence>
<feature type="compositionally biased region" description="Low complexity" evidence="2">
    <location>
        <begin position="250"/>
        <end position="259"/>
    </location>
</feature>
<dbReference type="GO" id="GO:0006357">
    <property type="term" value="P:regulation of transcription by RNA polymerase II"/>
    <property type="evidence" value="ECO:0007669"/>
    <property type="project" value="InterPro"/>
</dbReference>
<dbReference type="GO" id="GO:0016592">
    <property type="term" value="C:mediator complex"/>
    <property type="evidence" value="ECO:0007669"/>
    <property type="project" value="InterPro"/>
</dbReference>
<feature type="compositionally biased region" description="Basic and acidic residues" evidence="2">
    <location>
        <begin position="76"/>
        <end position="89"/>
    </location>
</feature>
<dbReference type="PROSITE" id="PS51319">
    <property type="entry name" value="TFIIS_N"/>
    <property type="match status" value="1"/>
</dbReference>
<dbReference type="GO" id="GO:0070847">
    <property type="term" value="C:core mediator complex"/>
    <property type="evidence" value="ECO:0007669"/>
    <property type="project" value="TreeGrafter"/>
</dbReference>
<name>A0A1S3DM65_DIACI</name>
<keyword evidence="1" id="KW-0539">Nucleus</keyword>
<feature type="compositionally biased region" description="Polar residues" evidence="2">
    <location>
        <begin position="40"/>
        <end position="56"/>
    </location>
</feature>
<dbReference type="GeneID" id="103521089"/>
<sequence length="389" mass="43527">FQTTRLGKYINELRRKTKNELLAKRAKDLVRRWRDMILPTQASDSSVNGKTVSQPTSPDPPVEAVPRTHAANKRLRKEDSPDSKSEEPVTKIARLNGSTVRPIFTPETSRDGFNSKSDNELVPQEIINIDDEPEVPTGPKKRGRKKGSKNKSTLAKAAAALAQKSTEDIVQDKIVALARTPKVKTTQELLADLRSRSGEEIPLVKLPQSIENKASLANCVLTKLEPHEDEDDGVDIKSDHKSLTKQECDNNSNNVNVVVIDKEKKSKKHKHSDTNRSEAAQSMKSSPPPPPVPPEPSSVEEILSRLPPLNLDAIDWSEDSYSVPNSPRPVCEEDVEQLHTEHCEGLNGNWEKRDDQKTEFREWHEMLTIRSSSNESEPPLFVLPYAVVD</sequence>
<proteinExistence type="predicted"/>
<dbReference type="InterPro" id="IPR017923">
    <property type="entry name" value="TFIIS_N"/>
</dbReference>
<feature type="non-terminal residue" evidence="5">
    <location>
        <position position="1"/>
    </location>
</feature>
<keyword evidence="4" id="KW-1185">Reference proteome</keyword>
<accession>A0A1S3DM65</accession>
<dbReference type="CTD" id="9441"/>
<evidence type="ECO:0000259" key="3">
    <source>
        <dbReference type="PROSITE" id="PS51319"/>
    </source>
</evidence>
<gene>
    <name evidence="5" type="primary">LOC103521089</name>
</gene>
<evidence type="ECO:0000313" key="5">
    <source>
        <dbReference type="RefSeq" id="XP_008484414.2"/>
    </source>
</evidence>
<dbReference type="SUPFAM" id="SSF47676">
    <property type="entry name" value="Conserved domain common to transcription factors TFIIS, elongin A, CRSP70"/>
    <property type="match status" value="1"/>
</dbReference>
<dbReference type="PANTHER" id="PTHR15201:SF1">
    <property type="entry name" value="MEDIATOR OF RNA POLYMERASE II TRANSCRIPTION SUBUNIT 26"/>
    <property type="match status" value="1"/>
</dbReference>
<dbReference type="GO" id="GO:0003712">
    <property type="term" value="F:transcription coregulator activity"/>
    <property type="evidence" value="ECO:0007669"/>
    <property type="project" value="TreeGrafter"/>
</dbReference>
<dbReference type="Proteomes" id="UP000079169">
    <property type="component" value="Unplaced"/>
</dbReference>
<feature type="domain" description="TFIIS N-terminal" evidence="3">
    <location>
        <begin position="1"/>
        <end position="40"/>
    </location>
</feature>
<comment type="subcellular location">
    <subcellularLocation>
        <location evidence="1">Nucleus</location>
    </subcellularLocation>
</comment>
<dbReference type="RefSeq" id="XP_008484414.2">
    <property type="nucleotide sequence ID" value="XM_008486192.3"/>
</dbReference>
<feature type="compositionally biased region" description="Pro residues" evidence="2">
    <location>
        <begin position="286"/>
        <end position="296"/>
    </location>
</feature>
<evidence type="ECO:0000313" key="4">
    <source>
        <dbReference type="Proteomes" id="UP000079169"/>
    </source>
</evidence>
<feature type="region of interest" description="Disordered" evidence="2">
    <location>
        <begin position="37"/>
        <end position="153"/>
    </location>
</feature>
<feature type="compositionally biased region" description="Basic and acidic residues" evidence="2">
    <location>
        <begin position="234"/>
        <end position="248"/>
    </location>
</feature>
<protein>
    <submittedName>
        <fullName evidence="5">Mediator of RNA polymerase II transcription subunit 26</fullName>
    </submittedName>
</protein>
<evidence type="ECO:0000256" key="2">
    <source>
        <dbReference type="SAM" id="MobiDB-lite"/>
    </source>
</evidence>
<feature type="region of interest" description="Disordered" evidence="2">
    <location>
        <begin position="225"/>
        <end position="300"/>
    </location>
</feature>
<dbReference type="InterPro" id="IPR035441">
    <property type="entry name" value="TFIIS/LEDGF_dom_sf"/>
</dbReference>
<dbReference type="STRING" id="121845.A0A1S3DM65"/>
<dbReference type="AlphaFoldDB" id="A0A1S3DM65"/>
<dbReference type="PANTHER" id="PTHR15201">
    <property type="entry name" value="CRSP70"/>
    <property type="match status" value="1"/>
</dbReference>
<feature type="compositionally biased region" description="Basic residues" evidence="2">
    <location>
        <begin position="139"/>
        <end position="149"/>
    </location>
</feature>
<dbReference type="Pfam" id="PF08711">
    <property type="entry name" value="Med26"/>
    <property type="match status" value="1"/>
</dbReference>
<organism evidence="4 5">
    <name type="scientific">Diaphorina citri</name>
    <name type="common">Asian citrus psyllid</name>
    <dbReference type="NCBI Taxonomy" id="121845"/>
    <lineage>
        <taxon>Eukaryota</taxon>
        <taxon>Metazoa</taxon>
        <taxon>Ecdysozoa</taxon>
        <taxon>Arthropoda</taxon>
        <taxon>Hexapoda</taxon>
        <taxon>Insecta</taxon>
        <taxon>Pterygota</taxon>
        <taxon>Neoptera</taxon>
        <taxon>Paraneoptera</taxon>
        <taxon>Hemiptera</taxon>
        <taxon>Sternorrhyncha</taxon>
        <taxon>Psylloidea</taxon>
        <taxon>Psyllidae</taxon>
        <taxon>Diaphorininae</taxon>
        <taxon>Diaphorina</taxon>
    </lineage>
</organism>
<dbReference type="PaxDb" id="121845-A0A1S3DM65"/>
<dbReference type="InterPro" id="IPR042376">
    <property type="entry name" value="MED26"/>
</dbReference>
<dbReference type="KEGG" id="dci:103521089"/>
<dbReference type="Gene3D" id="1.20.930.10">
    <property type="entry name" value="Conserved domain common to transcription factors TFIIS, elongin A, CRSP70"/>
    <property type="match status" value="1"/>
</dbReference>